<feature type="compositionally biased region" description="Polar residues" evidence="1">
    <location>
        <begin position="35"/>
        <end position="53"/>
    </location>
</feature>
<comment type="caution">
    <text evidence="2">The sequence shown here is derived from an EMBL/GenBank/DDBJ whole genome shotgun (WGS) entry which is preliminary data.</text>
</comment>
<reference evidence="2 3" key="1">
    <citation type="submission" date="2017-01" db="EMBL/GenBank/DDBJ databases">
        <authorList>
            <person name="Mah S.A."/>
            <person name="Swanson W.J."/>
            <person name="Moy G.W."/>
            <person name="Vacquier V.D."/>
        </authorList>
    </citation>
    <scope>NUCLEOTIDE SEQUENCE [LARGE SCALE GENOMIC DNA]</scope>
    <source>
        <strain evidence="2 3">GSMNP</strain>
    </source>
</reference>
<keyword evidence="3" id="KW-1185">Reference proteome</keyword>
<protein>
    <submittedName>
        <fullName evidence="2">Uncharacterized protein</fullName>
    </submittedName>
</protein>
<dbReference type="AlphaFoldDB" id="A0A1R1X6H3"/>
<evidence type="ECO:0000256" key="1">
    <source>
        <dbReference type="SAM" id="MobiDB-lite"/>
    </source>
</evidence>
<sequence length="152" mass="16288">MTSSIPSGDAVVDIDVNAKAGSEINLSTAEPGAMQSVSSTGTKEGASSASTNLDIDESISDVNEENSELCKANSNKKGLKRKRMDRLPEALFSNIIKTSSILQKEGASEGGAFVPARLEIDNKWNSSDRSYIPDHLKALMRKKQGAGKKRIF</sequence>
<feature type="region of interest" description="Disordered" evidence="1">
    <location>
        <begin position="24"/>
        <end position="55"/>
    </location>
</feature>
<evidence type="ECO:0000313" key="3">
    <source>
        <dbReference type="Proteomes" id="UP000187283"/>
    </source>
</evidence>
<gene>
    <name evidence="2" type="ORF">AYI70_g10456</name>
</gene>
<organism evidence="2 3">
    <name type="scientific">Smittium culicis</name>
    <dbReference type="NCBI Taxonomy" id="133412"/>
    <lineage>
        <taxon>Eukaryota</taxon>
        <taxon>Fungi</taxon>
        <taxon>Fungi incertae sedis</taxon>
        <taxon>Zoopagomycota</taxon>
        <taxon>Kickxellomycotina</taxon>
        <taxon>Harpellomycetes</taxon>
        <taxon>Harpellales</taxon>
        <taxon>Legeriomycetaceae</taxon>
        <taxon>Smittium</taxon>
    </lineage>
</organism>
<accession>A0A1R1X6H3</accession>
<dbReference type="EMBL" id="LSSN01005096">
    <property type="protein sequence ID" value="OMJ10229.1"/>
    <property type="molecule type" value="Genomic_DNA"/>
</dbReference>
<proteinExistence type="predicted"/>
<dbReference type="Proteomes" id="UP000187283">
    <property type="component" value="Unassembled WGS sequence"/>
</dbReference>
<name>A0A1R1X6H3_9FUNG</name>
<evidence type="ECO:0000313" key="2">
    <source>
        <dbReference type="EMBL" id="OMJ10229.1"/>
    </source>
</evidence>